<dbReference type="EMBL" id="MN740443">
    <property type="protein sequence ID" value="QHU26573.1"/>
    <property type="molecule type" value="Genomic_DNA"/>
</dbReference>
<feature type="region of interest" description="Disordered" evidence="1">
    <location>
        <begin position="1"/>
        <end position="34"/>
    </location>
</feature>
<evidence type="ECO:0000256" key="1">
    <source>
        <dbReference type="SAM" id="MobiDB-lite"/>
    </source>
</evidence>
<organism evidence="2">
    <name type="scientific">viral metagenome</name>
    <dbReference type="NCBI Taxonomy" id="1070528"/>
    <lineage>
        <taxon>unclassified sequences</taxon>
        <taxon>metagenomes</taxon>
        <taxon>organismal metagenomes</taxon>
    </lineage>
</organism>
<accession>A0A6C0L7K0</accession>
<feature type="compositionally biased region" description="Low complexity" evidence="1">
    <location>
        <begin position="1"/>
        <end position="18"/>
    </location>
</feature>
<proteinExistence type="predicted"/>
<evidence type="ECO:0000313" key="2">
    <source>
        <dbReference type="EMBL" id="QHU26573.1"/>
    </source>
</evidence>
<name>A0A6C0L7K0_9ZZZZ</name>
<protein>
    <submittedName>
        <fullName evidence="2">Uncharacterized protein</fullName>
    </submittedName>
</protein>
<reference evidence="2" key="1">
    <citation type="journal article" date="2020" name="Nature">
        <title>Giant virus diversity and host interactions through global metagenomics.</title>
        <authorList>
            <person name="Schulz F."/>
            <person name="Roux S."/>
            <person name="Paez-Espino D."/>
            <person name="Jungbluth S."/>
            <person name="Walsh D.A."/>
            <person name="Denef V.J."/>
            <person name="McMahon K.D."/>
            <person name="Konstantinidis K.T."/>
            <person name="Eloe-Fadrosh E.A."/>
            <person name="Kyrpides N.C."/>
            <person name="Woyke T."/>
        </authorList>
    </citation>
    <scope>NUCLEOTIDE SEQUENCE</scope>
    <source>
        <strain evidence="2">GVMAG-M-3300027759-42</strain>
    </source>
</reference>
<dbReference type="AlphaFoldDB" id="A0A6C0L7K0"/>
<sequence>MSTPSSAFRSSNRSSMGSNVYTSQQQGGGSKKAGFAYQVGRESWSNIFINGSAPVLSNGGCCSLRSLQFTKNPNVSQSRSIGSTTANNRYFHIPGTR</sequence>
<feature type="region of interest" description="Disordered" evidence="1">
    <location>
        <begin position="74"/>
        <end position="97"/>
    </location>
</feature>
<feature type="compositionally biased region" description="Polar residues" evidence="1">
    <location>
        <begin position="74"/>
        <end position="88"/>
    </location>
</feature>